<dbReference type="SMART" id="SM00487">
    <property type="entry name" value="DEXDc"/>
    <property type="match status" value="1"/>
</dbReference>
<evidence type="ECO:0000256" key="2">
    <source>
        <dbReference type="ARBA" id="ARBA00022801"/>
    </source>
</evidence>
<dbReference type="CDD" id="cd17920">
    <property type="entry name" value="DEXHc_RecQ"/>
    <property type="match status" value="1"/>
</dbReference>
<evidence type="ECO:0000259" key="8">
    <source>
        <dbReference type="PROSITE" id="PS51192"/>
    </source>
</evidence>
<dbReference type="Pfam" id="PF16124">
    <property type="entry name" value="RecQ_Zn_bind"/>
    <property type="match status" value="1"/>
</dbReference>
<dbReference type="PROSITE" id="PS51194">
    <property type="entry name" value="HELICASE_CTER"/>
    <property type="match status" value="1"/>
</dbReference>
<dbReference type="PROSITE" id="PS00690">
    <property type="entry name" value="DEAH_ATP_HELICASE"/>
    <property type="match status" value="1"/>
</dbReference>
<keyword evidence="1" id="KW-0547">Nucleotide-binding</keyword>
<dbReference type="EMBL" id="AZGC01000049">
    <property type="protein sequence ID" value="KRL92989.1"/>
    <property type="molecule type" value="Genomic_DNA"/>
</dbReference>
<evidence type="ECO:0000313" key="11">
    <source>
        <dbReference type="Proteomes" id="UP000051084"/>
    </source>
</evidence>
<proteinExistence type="predicted"/>
<dbReference type="InterPro" id="IPR011545">
    <property type="entry name" value="DEAD/DEAH_box_helicase_dom"/>
</dbReference>
<keyword evidence="4" id="KW-0067">ATP-binding</keyword>
<dbReference type="Pfam" id="PF00271">
    <property type="entry name" value="Helicase_C"/>
    <property type="match status" value="1"/>
</dbReference>
<dbReference type="GO" id="GO:0009378">
    <property type="term" value="F:four-way junction helicase activity"/>
    <property type="evidence" value="ECO:0007669"/>
    <property type="project" value="TreeGrafter"/>
</dbReference>
<dbReference type="RefSeq" id="WP_056995738.1">
    <property type="nucleotide sequence ID" value="NZ_AZGC01000049.1"/>
</dbReference>
<dbReference type="SUPFAM" id="SSF52540">
    <property type="entry name" value="P-loop containing nucleoside triphosphate hydrolases"/>
    <property type="match status" value="1"/>
</dbReference>
<dbReference type="InterPro" id="IPR001650">
    <property type="entry name" value="Helicase_C-like"/>
</dbReference>
<dbReference type="InterPro" id="IPR027417">
    <property type="entry name" value="P-loop_NTPase"/>
</dbReference>
<dbReference type="InterPro" id="IPR002464">
    <property type="entry name" value="DNA/RNA_helicase_DEAH_CS"/>
</dbReference>
<dbReference type="GO" id="GO:0005524">
    <property type="term" value="F:ATP binding"/>
    <property type="evidence" value="ECO:0007669"/>
    <property type="project" value="UniProtKB-KW"/>
</dbReference>
<keyword evidence="5" id="KW-0238">DNA-binding</keyword>
<dbReference type="GO" id="GO:0005737">
    <property type="term" value="C:cytoplasm"/>
    <property type="evidence" value="ECO:0007669"/>
    <property type="project" value="TreeGrafter"/>
</dbReference>
<dbReference type="InterPro" id="IPR032284">
    <property type="entry name" value="RecQ_Zn-bd"/>
</dbReference>
<dbReference type="GO" id="GO:0006310">
    <property type="term" value="P:DNA recombination"/>
    <property type="evidence" value="ECO:0007669"/>
    <property type="project" value="InterPro"/>
</dbReference>
<dbReference type="Pfam" id="PF00270">
    <property type="entry name" value="DEAD"/>
    <property type="match status" value="1"/>
</dbReference>
<evidence type="ECO:0000256" key="7">
    <source>
        <dbReference type="ARBA" id="ARBA00044550"/>
    </source>
</evidence>
<dbReference type="GO" id="GO:0030894">
    <property type="term" value="C:replisome"/>
    <property type="evidence" value="ECO:0007669"/>
    <property type="project" value="TreeGrafter"/>
</dbReference>
<dbReference type="PATRIC" id="fig|1423742.4.peg.99"/>
<dbReference type="GO" id="GO:0043590">
    <property type="term" value="C:bacterial nucleoid"/>
    <property type="evidence" value="ECO:0007669"/>
    <property type="project" value="TreeGrafter"/>
</dbReference>
<dbReference type="PANTHER" id="PTHR13710">
    <property type="entry name" value="DNA HELICASE RECQ FAMILY MEMBER"/>
    <property type="match status" value="1"/>
</dbReference>
<dbReference type="GO" id="GO:0043138">
    <property type="term" value="F:3'-5' DNA helicase activity"/>
    <property type="evidence" value="ECO:0007669"/>
    <property type="project" value="TreeGrafter"/>
</dbReference>
<keyword evidence="3 10" id="KW-0347">Helicase</keyword>
<evidence type="ECO:0000256" key="3">
    <source>
        <dbReference type="ARBA" id="ARBA00022806"/>
    </source>
</evidence>
<dbReference type="GO" id="GO:0016787">
    <property type="term" value="F:hydrolase activity"/>
    <property type="evidence" value="ECO:0007669"/>
    <property type="project" value="UniProtKB-KW"/>
</dbReference>
<dbReference type="Proteomes" id="UP000051084">
    <property type="component" value="Unassembled WGS sequence"/>
</dbReference>
<dbReference type="PROSITE" id="PS51192">
    <property type="entry name" value="HELICASE_ATP_BIND_1"/>
    <property type="match status" value="1"/>
</dbReference>
<gene>
    <name evidence="10" type="ORF">FC21_GL000090</name>
</gene>
<evidence type="ECO:0000256" key="1">
    <source>
        <dbReference type="ARBA" id="ARBA00022741"/>
    </source>
</evidence>
<evidence type="ECO:0000256" key="5">
    <source>
        <dbReference type="ARBA" id="ARBA00023125"/>
    </source>
</evidence>
<dbReference type="InterPro" id="IPR014001">
    <property type="entry name" value="Helicase_ATP-bd"/>
</dbReference>
<comment type="caution">
    <text evidence="10">The sequence shown here is derived from an EMBL/GenBank/DDBJ whole genome shotgun (WGS) entry which is preliminary data.</text>
</comment>
<dbReference type="Gene3D" id="3.40.50.300">
    <property type="entry name" value="P-loop containing nucleotide triphosphate hydrolases"/>
    <property type="match status" value="2"/>
</dbReference>
<accession>A0A0R1UI80</accession>
<protein>
    <recommendedName>
        <fullName evidence="6">ATP-dependent DNA helicase RecQ</fullName>
    </recommendedName>
    <alternativeName>
        <fullName evidence="7">DNA 3'-5' helicase RecQ</fullName>
    </alternativeName>
</protein>
<dbReference type="SMART" id="SM00490">
    <property type="entry name" value="HELICc"/>
    <property type="match status" value="1"/>
</dbReference>
<evidence type="ECO:0000313" key="10">
    <source>
        <dbReference type="EMBL" id="KRL92989.1"/>
    </source>
</evidence>
<reference evidence="10 11" key="1">
    <citation type="journal article" date="2015" name="Genome Announc.">
        <title>Expanding the biotechnology potential of lactobacilli through comparative genomics of 213 strains and associated genera.</title>
        <authorList>
            <person name="Sun Z."/>
            <person name="Harris H.M."/>
            <person name="McCann A."/>
            <person name="Guo C."/>
            <person name="Argimon S."/>
            <person name="Zhang W."/>
            <person name="Yang X."/>
            <person name="Jeffery I.B."/>
            <person name="Cooney J.C."/>
            <person name="Kagawa T.F."/>
            <person name="Liu W."/>
            <person name="Song Y."/>
            <person name="Salvetti E."/>
            <person name="Wrobel A."/>
            <person name="Rasinkangas P."/>
            <person name="Parkhill J."/>
            <person name="Rea M.C."/>
            <person name="O'Sullivan O."/>
            <person name="Ritari J."/>
            <person name="Douillard F.P."/>
            <person name="Paul Ross R."/>
            <person name="Yang R."/>
            <person name="Briner A.E."/>
            <person name="Felis G.E."/>
            <person name="de Vos W.M."/>
            <person name="Barrangou R."/>
            <person name="Klaenhammer T.R."/>
            <person name="Caufield P.W."/>
            <person name="Cui Y."/>
            <person name="Zhang H."/>
            <person name="O'Toole P.W."/>
        </authorList>
    </citation>
    <scope>NUCLEOTIDE SEQUENCE [LARGE SCALE GENOMIC DNA]</scope>
    <source>
        <strain evidence="10 11">DSM 18793</strain>
    </source>
</reference>
<dbReference type="AlphaFoldDB" id="A0A0R1UI80"/>
<dbReference type="GO" id="GO:0003677">
    <property type="term" value="F:DNA binding"/>
    <property type="evidence" value="ECO:0007669"/>
    <property type="project" value="UniProtKB-KW"/>
</dbReference>
<dbReference type="STRING" id="417373.GCA_001570685_00751"/>
<dbReference type="OrthoDB" id="9763310at2"/>
<evidence type="ECO:0000256" key="4">
    <source>
        <dbReference type="ARBA" id="ARBA00022840"/>
    </source>
</evidence>
<feature type="domain" description="Helicase ATP-binding" evidence="8">
    <location>
        <begin position="29"/>
        <end position="196"/>
    </location>
</feature>
<sequence>MAITTDQLHKLLQTHFGFADFRPGQLPTLTAVLNGEPTLAVLPTGAGKSLLYQLPRYVIQAPIVIVSPLISLMQDQVNRIREHGHGRAVMLNSTLTYQEQQLVLQHLREYQFIFISPETLVKPKILTALKRQGIGLVVIDEAHCISQWGPNFRPEYLLLKDVLQQLNPPRLLMLTATAPPKVRTDILARLGLVETQVTQIVESVNRPNIFFAVEKVADEATKQQRLLALVKELGGQGIIYFSSRQLANEMATALQAATELQVSSYHAGLDALERYRIQQHFMRDQLDVICATSAFGMGIDKDNIRYVIHYHLPKSLDDYVQEVGRAGRNGQPSVAILLNAPGDELLPQSLNQIEIPPVPILEQVQARQLPASALGEQREILQFYLTHGIAPSELAAFLAPHQAELAQQLQWMQSYLQVQGCRRQLIWRYFGETGASQARCCDGCQPAWTPATLDLPAWEVPNREQNPLAWEKRLKQFFN</sequence>
<organism evidence="10 11">
    <name type="scientific">Limosilactobacillus equigenerosi DSM 18793 = JCM 14505</name>
    <dbReference type="NCBI Taxonomy" id="1423742"/>
    <lineage>
        <taxon>Bacteria</taxon>
        <taxon>Bacillati</taxon>
        <taxon>Bacillota</taxon>
        <taxon>Bacilli</taxon>
        <taxon>Lactobacillales</taxon>
        <taxon>Lactobacillaceae</taxon>
        <taxon>Limosilactobacillus</taxon>
    </lineage>
</organism>
<evidence type="ECO:0000259" key="9">
    <source>
        <dbReference type="PROSITE" id="PS51194"/>
    </source>
</evidence>
<dbReference type="GO" id="GO:0006281">
    <property type="term" value="P:DNA repair"/>
    <property type="evidence" value="ECO:0007669"/>
    <property type="project" value="TreeGrafter"/>
</dbReference>
<name>A0A0R1UI80_9LACO</name>
<feature type="domain" description="Helicase C-terminal" evidence="9">
    <location>
        <begin position="221"/>
        <end position="380"/>
    </location>
</feature>
<dbReference type="PANTHER" id="PTHR13710:SF84">
    <property type="entry name" value="ATP-DEPENDENT DNA HELICASE RECS-RELATED"/>
    <property type="match status" value="1"/>
</dbReference>
<dbReference type="InterPro" id="IPR004589">
    <property type="entry name" value="DNA_helicase_ATP-dep_RecQ"/>
</dbReference>
<evidence type="ECO:0000256" key="6">
    <source>
        <dbReference type="ARBA" id="ARBA00044535"/>
    </source>
</evidence>
<keyword evidence="11" id="KW-1185">Reference proteome</keyword>
<dbReference type="NCBIfam" id="TIGR00614">
    <property type="entry name" value="recQ_fam"/>
    <property type="match status" value="1"/>
</dbReference>
<keyword evidence="2" id="KW-0378">Hydrolase</keyword>